<name>A0A4D8PZB4_AZOBR</name>
<feature type="transmembrane region" description="Helical" evidence="1">
    <location>
        <begin position="31"/>
        <end position="52"/>
    </location>
</feature>
<feature type="transmembrane region" description="Helical" evidence="1">
    <location>
        <begin position="96"/>
        <end position="114"/>
    </location>
</feature>
<sequence>MALPFTVFVFVVVLLSTLDVSTMVTLQFRPLALSAEVPVAGCILFGCVTGALGRRLYDRLRPASSTERGKLSSWLTLAVPGLLLFTAGAIRLGEFSFGQAIVCVVTGTAALILFSRLIDLVNQGEGIEFQTHWGGLGGGLGGWRLSPVVAIALVALVLLGSTAAIALGKRTGAGVPNGSVDKAQPTRAAGG</sequence>
<accession>A0A4D8PZB4</accession>
<dbReference type="AlphaFoldDB" id="A0A4D8PZB4"/>
<proteinExistence type="predicted"/>
<dbReference type="EMBL" id="CP032330">
    <property type="protein sequence ID" value="QCO00886.1"/>
    <property type="molecule type" value="Genomic_DNA"/>
</dbReference>
<feature type="transmembrane region" description="Helical" evidence="1">
    <location>
        <begin position="148"/>
        <end position="167"/>
    </location>
</feature>
<reference evidence="2 3" key="1">
    <citation type="submission" date="2018-09" db="EMBL/GenBank/DDBJ databases">
        <title>Whole genome based analysis of evolution and adaptive divergence in Indian and Brazilian strains of Azospirillum brasilense.</title>
        <authorList>
            <person name="Singh C."/>
            <person name="Tripathi A.K."/>
        </authorList>
    </citation>
    <scope>NUCLEOTIDE SEQUENCE [LARGE SCALE GENOMIC DNA]</scope>
    <source>
        <strain evidence="2 3">MTCC4036</strain>
    </source>
</reference>
<dbReference type="Proteomes" id="UP000298596">
    <property type="component" value="Chromosome"/>
</dbReference>
<keyword evidence="1" id="KW-0812">Transmembrane</keyword>
<keyword evidence="1" id="KW-1133">Transmembrane helix</keyword>
<keyword evidence="1" id="KW-0472">Membrane</keyword>
<evidence type="ECO:0000256" key="1">
    <source>
        <dbReference type="SAM" id="Phobius"/>
    </source>
</evidence>
<evidence type="ECO:0000313" key="2">
    <source>
        <dbReference type="EMBL" id="QCO00886.1"/>
    </source>
</evidence>
<feature type="transmembrane region" description="Helical" evidence="1">
    <location>
        <begin position="73"/>
        <end position="90"/>
    </location>
</feature>
<evidence type="ECO:0000313" key="3">
    <source>
        <dbReference type="Proteomes" id="UP000298596"/>
    </source>
</evidence>
<protein>
    <submittedName>
        <fullName evidence="2">Uncharacterized protein</fullName>
    </submittedName>
</protein>
<gene>
    <name evidence="2" type="ORF">D3867_01695</name>
</gene>
<organism evidence="2 3">
    <name type="scientific">Azospirillum brasilense</name>
    <dbReference type="NCBI Taxonomy" id="192"/>
    <lineage>
        <taxon>Bacteria</taxon>
        <taxon>Pseudomonadati</taxon>
        <taxon>Pseudomonadota</taxon>
        <taxon>Alphaproteobacteria</taxon>
        <taxon>Rhodospirillales</taxon>
        <taxon>Azospirillaceae</taxon>
        <taxon>Azospirillum</taxon>
    </lineage>
</organism>